<protein>
    <submittedName>
        <fullName evidence="2">Uncharacterized protein</fullName>
    </submittedName>
</protein>
<organism evidence="2 3">
    <name type="scientific">Bacillus cereus</name>
    <dbReference type="NCBI Taxonomy" id="1396"/>
    <lineage>
        <taxon>Bacteria</taxon>
        <taxon>Bacillati</taxon>
        <taxon>Bacillota</taxon>
        <taxon>Bacilli</taxon>
        <taxon>Bacillales</taxon>
        <taxon>Bacillaceae</taxon>
        <taxon>Bacillus</taxon>
        <taxon>Bacillus cereus group</taxon>
    </lineage>
</organism>
<dbReference type="AlphaFoldDB" id="A0A164QSB6"/>
<keyword evidence="1" id="KW-0472">Membrane</keyword>
<name>A0A164QSB6_BACCE</name>
<dbReference type="Proteomes" id="UP000076482">
    <property type="component" value="Unassembled WGS sequence"/>
</dbReference>
<feature type="transmembrane region" description="Helical" evidence="1">
    <location>
        <begin position="124"/>
        <end position="143"/>
    </location>
</feature>
<feature type="transmembrane region" description="Helical" evidence="1">
    <location>
        <begin position="80"/>
        <end position="112"/>
    </location>
</feature>
<evidence type="ECO:0000313" key="2">
    <source>
        <dbReference type="EMBL" id="KZD72112.1"/>
    </source>
</evidence>
<keyword evidence="1" id="KW-0812">Transmembrane</keyword>
<keyword evidence="1" id="KW-1133">Transmembrane helix</keyword>
<evidence type="ECO:0000313" key="3">
    <source>
        <dbReference type="Proteomes" id="UP000076482"/>
    </source>
</evidence>
<accession>A0A164QSB6</accession>
<dbReference type="RefSeq" id="WP_063259795.1">
    <property type="nucleotide sequence ID" value="NZ_LJKE01000015.1"/>
</dbReference>
<proteinExistence type="predicted"/>
<dbReference type="EMBL" id="LJKE01000015">
    <property type="protein sequence ID" value="KZD72112.1"/>
    <property type="molecule type" value="Genomic_DNA"/>
</dbReference>
<gene>
    <name evidence="2" type="ORF">B4088_0573</name>
</gene>
<sequence>MKVIKGRYQIKESGLFENGLLMVLMIFPPIPFFGIDLLLYLFKPTGTYHDWVLHFPIWYYLVLVAGFMDHAAEGSRFYRAIWVGLVAWLVGNELFLGSFTAGVICGIIFAVVAMVKPLWFKRTFVPLFVIYLWLGHILLGLTIEGVKWYKLLFPEFIENTIGGWMIILPLVLAIISTKIFFIDPDDDIKIENYDRTFFIRESLGLNEEINKSHEDEDSKI</sequence>
<reference evidence="2 3" key="1">
    <citation type="submission" date="2015-09" db="EMBL/GenBank/DDBJ databases">
        <title>Bacillus cereus food isolates.</title>
        <authorList>
            <person name="Boekhorst J."/>
        </authorList>
    </citation>
    <scope>NUCLEOTIDE SEQUENCE [LARGE SCALE GENOMIC DNA]</scope>
    <source>
        <strain evidence="2 3">B4088</strain>
    </source>
</reference>
<evidence type="ECO:0000256" key="1">
    <source>
        <dbReference type="SAM" id="Phobius"/>
    </source>
</evidence>
<comment type="caution">
    <text evidence="2">The sequence shown here is derived from an EMBL/GenBank/DDBJ whole genome shotgun (WGS) entry which is preliminary data.</text>
</comment>
<feature type="transmembrane region" description="Helical" evidence="1">
    <location>
        <begin position="51"/>
        <end position="68"/>
    </location>
</feature>
<dbReference type="PATRIC" id="fig|1396.535.peg.4325"/>
<feature type="transmembrane region" description="Helical" evidence="1">
    <location>
        <begin position="163"/>
        <end position="181"/>
    </location>
</feature>
<feature type="transmembrane region" description="Helical" evidence="1">
    <location>
        <begin position="20"/>
        <end position="42"/>
    </location>
</feature>